<dbReference type="Pfam" id="PF13614">
    <property type="entry name" value="AAA_31"/>
    <property type="match status" value="1"/>
</dbReference>
<evidence type="ECO:0000313" key="2">
    <source>
        <dbReference type="EMBL" id="ACC85151.1"/>
    </source>
</evidence>
<keyword evidence="2" id="KW-0614">Plasmid</keyword>
<organism evidence="2 3">
    <name type="scientific">Nostoc punctiforme (strain ATCC 29133 / PCC 73102)</name>
    <dbReference type="NCBI Taxonomy" id="63737"/>
    <lineage>
        <taxon>Bacteria</taxon>
        <taxon>Bacillati</taxon>
        <taxon>Cyanobacteriota</taxon>
        <taxon>Cyanophyceae</taxon>
        <taxon>Nostocales</taxon>
        <taxon>Nostocaceae</taxon>
        <taxon>Nostoc</taxon>
    </lineage>
</organism>
<dbReference type="PANTHER" id="PTHR13696:SF52">
    <property type="entry name" value="PARA FAMILY PROTEIN CT_582"/>
    <property type="match status" value="1"/>
</dbReference>
<evidence type="ECO:0000259" key="1">
    <source>
        <dbReference type="Pfam" id="PF13614"/>
    </source>
</evidence>
<dbReference type="PANTHER" id="PTHR13696">
    <property type="entry name" value="P-LOOP CONTAINING NUCLEOSIDE TRIPHOSPHATE HYDROLASE"/>
    <property type="match status" value="1"/>
</dbReference>
<protein>
    <submittedName>
        <fullName evidence="2">Cobyrinic acid a,c-diamide synthase</fullName>
    </submittedName>
</protein>
<gene>
    <name evidence="2" type="ordered locus">Npun_BF001</name>
</gene>
<proteinExistence type="predicted"/>
<keyword evidence="3" id="KW-1185">Reference proteome</keyword>
<dbReference type="KEGG" id="npu:Npun_BF001"/>
<dbReference type="EMBL" id="CP001039">
    <property type="protein sequence ID" value="ACC85151.1"/>
    <property type="molecule type" value="Genomic_DNA"/>
</dbReference>
<sequence length="287" mass="31657">MTNILEVAVPKTENQKVVLAILSNAGGSGKTTLATHLAYELANRKVGRRTCSVGLIDLDPQGSLSLFCGLEKPSDPEQSVSAVLSDNFSGNWPFVSCWSKYKLKVEVCQSIQQPLLKTADDLVNHPRGPYLLADSLKDYPVEHDFIIIDCPATLGRLNLAALAASTHILIPIQLEPKSASGASELLQFYFIECRRLRLDPYPQIMGIVPNQYRADQAIHNEILAQMPTIIQQLQLKNAHCYPEIRFSYEFSNASGAGLPLHLYRKRHPACKDFAKLSSDLSAIIGAK</sequence>
<dbReference type="InterPro" id="IPR050678">
    <property type="entry name" value="DNA_Partitioning_ATPase"/>
</dbReference>
<dbReference type="SUPFAM" id="SSF52540">
    <property type="entry name" value="P-loop containing nucleoside triphosphate hydrolases"/>
    <property type="match status" value="1"/>
</dbReference>
<dbReference type="AlphaFoldDB" id="B2JB47"/>
<reference evidence="3" key="1">
    <citation type="submission" date="2008-04" db="EMBL/GenBank/DDBJ databases">
        <title>Complete sequence of plasmid 2 of Nostoc punctiforme ATCC 29133.</title>
        <authorList>
            <consortium name="US DOE Joint Genome Institute"/>
            <person name="Copeland A."/>
            <person name="Lucas S."/>
            <person name="Lapidus A."/>
            <person name="Glavina del Rio T."/>
            <person name="Dalin E."/>
            <person name="Tice H."/>
            <person name="Pitluck S."/>
            <person name="Chain P."/>
            <person name="Malfatti S."/>
            <person name="Shin M."/>
            <person name="Vergez L."/>
            <person name="Schmutz J."/>
            <person name="Larimer F."/>
            <person name="Land M."/>
            <person name="Hauser L."/>
            <person name="Kyrpides N."/>
            <person name="Kim E."/>
            <person name="Meeks J.C."/>
            <person name="Elhai J."/>
            <person name="Campbell E.L."/>
            <person name="Thiel T."/>
            <person name="Longmire J."/>
            <person name="Potts M."/>
            <person name="Atlas R."/>
        </authorList>
    </citation>
    <scope>NUCLEOTIDE SEQUENCE [LARGE SCALE GENOMIC DNA]</scope>
    <source>
        <strain evidence="3">ATCC 29133 / PCC 73102</strain>
        <plasmid evidence="3">Plasmid pNPUN02</plasmid>
    </source>
</reference>
<dbReference type="HOGENOM" id="CLU_037612_1_2_3"/>
<dbReference type="PhylomeDB" id="B2JB47"/>
<dbReference type="CDD" id="cd02042">
    <property type="entry name" value="ParAB_family"/>
    <property type="match status" value="1"/>
</dbReference>
<dbReference type="InterPro" id="IPR027417">
    <property type="entry name" value="P-loop_NTPase"/>
</dbReference>
<dbReference type="Proteomes" id="UP000001191">
    <property type="component" value="Plasmid pNPUN02"/>
</dbReference>
<geneLocation type="plasmid" evidence="2 3">
    <name>pNPUN02</name>
</geneLocation>
<evidence type="ECO:0000313" key="3">
    <source>
        <dbReference type="Proteomes" id="UP000001191"/>
    </source>
</evidence>
<accession>B2JB47</accession>
<dbReference type="Gene3D" id="3.40.50.300">
    <property type="entry name" value="P-loop containing nucleotide triphosphate hydrolases"/>
    <property type="match status" value="1"/>
</dbReference>
<dbReference type="InterPro" id="IPR025669">
    <property type="entry name" value="AAA_dom"/>
</dbReference>
<name>B2JB47_NOSP7</name>
<feature type="domain" description="AAA" evidence="1">
    <location>
        <begin position="18"/>
        <end position="188"/>
    </location>
</feature>
<dbReference type="RefSeq" id="WP_012413164.1">
    <property type="nucleotide sequence ID" value="NC_010632.1"/>
</dbReference>
<dbReference type="EnsemblBacteria" id="ACC85151">
    <property type="protein sequence ID" value="ACC85151"/>
    <property type="gene ID" value="Npun_BF001"/>
</dbReference>